<feature type="domain" description="Methylguanine DNA methyltransferase ribonuclease-like" evidence="10">
    <location>
        <begin position="1"/>
        <end position="63"/>
    </location>
</feature>
<evidence type="ECO:0000256" key="1">
    <source>
        <dbReference type="ARBA" id="ARBA00001286"/>
    </source>
</evidence>
<dbReference type="InterPro" id="IPR036631">
    <property type="entry name" value="MGMT_N_sf"/>
</dbReference>
<reference evidence="11 12" key="1">
    <citation type="submission" date="2024-11" db="EMBL/GenBank/DDBJ databases">
        <authorList>
            <person name="Heng Y.C."/>
            <person name="Lim A.C.H."/>
            <person name="Lee J.K.Y."/>
            <person name="Kittelmann S."/>
        </authorList>
    </citation>
    <scope>NUCLEOTIDE SEQUENCE [LARGE SCALE GENOMIC DNA]</scope>
    <source>
        <strain evidence="11 12">WILCCON 0114</strain>
    </source>
</reference>
<dbReference type="InterPro" id="IPR001497">
    <property type="entry name" value="MethylDNA_cys_MeTrfase_AS"/>
</dbReference>
<dbReference type="PROSITE" id="PS00374">
    <property type="entry name" value="MGMT"/>
    <property type="match status" value="1"/>
</dbReference>
<evidence type="ECO:0000256" key="8">
    <source>
        <dbReference type="HAMAP-Rule" id="MF_00772"/>
    </source>
</evidence>
<evidence type="ECO:0000256" key="3">
    <source>
        <dbReference type="ARBA" id="ARBA00022603"/>
    </source>
</evidence>
<keyword evidence="12" id="KW-1185">Reference proteome</keyword>
<name>A0ABW8TI53_9CLOT</name>
<dbReference type="InterPro" id="IPR036217">
    <property type="entry name" value="MethylDNA_cys_MeTrfase_DNAb"/>
</dbReference>
<comment type="similarity">
    <text evidence="8">Belongs to the MGMT family.</text>
</comment>
<evidence type="ECO:0000313" key="12">
    <source>
        <dbReference type="Proteomes" id="UP001623592"/>
    </source>
</evidence>
<dbReference type="InterPro" id="IPR036388">
    <property type="entry name" value="WH-like_DNA-bd_sf"/>
</dbReference>
<evidence type="ECO:0000256" key="6">
    <source>
        <dbReference type="ARBA" id="ARBA00023204"/>
    </source>
</evidence>
<dbReference type="Proteomes" id="UP001623592">
    <property type="component" value="Unassembled WGS sequence"/>
</dbReference>
<keyword evidence="6 8" id="KW-0234">DNA repair</keyword>
<accession>A0ABW8TI53</accession>
<comment type="caution">
    <text evidence="11">The sequence shown here is derived from an EMBL/GenBank/DDBJ whole genome shotgun (WGS) entry which is preliminary data.</text>
</comment>
<evidence type="ECO:0000256" key="5">
    <source>
        <dbReference type="ARBA" id="ARBA00022763"/>
    </source>
</evidence>
<dbReference type="InterPro" id="IPR014048">
    <property type="entry name" value="MethylDNA_cys_MeTrfase_DNA-bd"/>
</dbReference>
<evidence type="ECO:0000259" key="9">
    <source>
        <dbReference type="Pfam" id="PF01035"/>
    </source>
</evidence>
<dbReference type="InterPro" id="IPR023546">
    <property type="entry name" value="MGMT"/>
</dbReference>
<comment type="catalytic activity">
    <reaction evidence="1 8">
        <text>a 4-O-methyl-thymidine in DNA + L-cysteinyl-[protein] = a thymidine in DNA + S-methyl-L-cysteinyl-[protein]</text>
        <dbReference type="Rhea" id="RHEA:53428"/>
        <dbReference type="Rhea" id="RHEA-COMP:10131"/>
        <dbReference type="Rhea" id="RHEA-COMP:10132"/>
        <dbReference type="Rhea" id="RHEA-COMP:13555"/>
        <dbReference type="Rhea" id="RHEA-COMP:13556"/>
        <dbReference type="ChEBI" id="CHEBI:29950"/>
        <dbReference type="ChEBI" id="CHEBI:82612"/>
        <dbReference type="ChEBI" id="CHEBI:137386"/>
        <dbReference type="ChEBI" id="CHEBI:137387"/>
        <dbReference type="EC" id="2.1.1.63"/>
    </reaction>
</comment>
<keyword evidence="4 8" id="KW-0808">Transferase</keyword>
<dbReference type="EC" id="2.1.1.63" evidence="8"/>
<dbReference type="EMBL" id="JBJIAA010000015">
    <property type="protein sequence ID" value="MFL0252199.1"/>
    <property type="molecule type" value="Genomic_DNA"/>
</dbReference>
<keyword evidence="3 8" id="KW-0489">Methyltransferase</keyword>
<comment type="catalytic activity">
    <reaction evidence="7 8">
        <text>a 6-O-methyl-2'-deoxyguanosine in DNA + L-cysteinyl-[protein] = S-methyl-L-cysteinyl-[protein] + a 2'-deoxyguanosine in DNA</text>
        <dbReference type="Rhea" id="RHEA:24000"/>
        <dbReference type="Rhea" id="RHEA-COMP:10131"/>
        <dbReference type="Rhea" id="RHEA-COMP:10132"/>
        <dbReference type="Rhea" id="RHEA-COMP:11367"/>
        <dbReference type="Rhea" id="RHEA-COMP:11368"/>
        <dbReference type="ChEBI" id="CHEBI:29950"/>
        <dbReference type="ChEBI" id="CHEBI:82612"/>
        <dbReference type="ChEBI" id="CHEBI:85445"/>
        <dbReference type="ChEBI" id="CHEBI:85448"/>
        <dbReference type="EC" id="2.1.1.63"/>
    </reaction>
</comment>
<proteinExistence type="inferred from homology"/>
<evidence type="ECO:0000313" key="11">
    <source>
        <dbReference type="EMBL" id="MFL0252199.1"/>
    </source>
</evidence>
<dbReference type="NCBIfam" id="TIGR00589">
    <property type="entry name" value="ogt"/>
    <property type="match status" value="1"/>
</dbReference>
<dbReference type="RefSeq" id="WP_406788846.1">
    <property type="nucleotide sequence ID" value="NZ_JBJIAA010000015.1"/>
</dbReference>
<comment type="miscellaneous">
    <text evidence="8">This enzyme catalyzes only one turnover and therefore is not strictly catalytic. According to one definition, an enzyme is a biocatalyst that acts repeatedly and over many reaction cycles.</text>
</comment>
<evidence type="ECO:0000259" key="10">
    <source>
        <dbReference type="Pfam" id="PF02870"/>
    </source>
</evidence>
<evidence type="ECO:0000256" key="2">
    <source>
        <dbReference type="ARBA" id="ARBA00022490"/>
    </source>
</evidence>
<dbReference type="Gene3D" id="1.10.10.10">
    <property type="entry name" value="Winged helix-like DNA-binding domain superfamily/Winged helix DNA-binding domain"/>
    <property type="match status" value="1"/>
</dbReference>
<feature type="domain" description="Methylated-DNA-[protein]-cysteine S-methyltransferase DNA binding" evidence="9">
    <location>
        <begin position="69"/>
        <end position="148"/>
    </location>
</feature>
<dbReference type="PANTHER" id="PTHR10815">
    <property type="entry name" value="METHYLATED-DNA--PROTEIN-CYSTEINE METHYLTRANSFERASE"/>
    <property type="match status" value="1"/>
</dbReference>
<dbReference type="CDD" id="cd06445">
    <property type="entry name" value="ATase"/>
    <property type="match status" value="1"/>
</dbReference>
<sequence>MKFAYYESEIGLIKISADEDNVLGLDFVAEKDKEASESELLSETLKELHEYFKGKRKEFNLNLFLDGTDFQKKVWRELMKIPYGKVVTYGEVAKSIGNEKASRAVGNANNKNKIAIIIPCHRVIGVSGKLVGYAGGLWRKEWLLQHEKNAK</sequence>
<organism evidence="11 12">
    <name type="scientific">Clostridium neuense</name>
    <dbReference type="NCBI Taxonomy" id="1728934"/>
    <lineage>
        <taxon>Bacteria</taxon>
        <taxon>Bacillati</taxon>
        <taxon>Bacillota</taxon>
        <taxon>Clostridia</taxon>
        <taxon>Eubacteriales</taxon>
        <taxon>Clostridiaceae</taxon>
        <taxon>Clostridium</taxon>
    </lineage>
</organism>
<protein>
    <recommendedName>
        <fullName evidence="8">Methylated-DNA--protein-cysteine methyltransferase</fullName>
        <ecNumber evidence="8">2.1.1.63</ecNumber>
    </recommendedName>
    <alternativeName>
        <fullName evidence="8">6-O-methylguanine-DNA methyltransferase</fullName>
        <shortName evidence="8">MGMT</shortName>
    </alternativeName>
    <alternativeName>
        <fullName evidence="8">O-6-methylguanine-DNA-alkyltransferase</fullName>
    </alternativeName>
</protein>
<keyword evidence="5 8" id="KW-0227">DNA damage</keyword>
<dbReference type="Pfam" id="PF01035">
    <property type="entry name" value="DNA_binding_1"/>
    <property type="match status" value="1"/>
</dbReference>
<evidence type="ECO:0000256" key="7">
    <source>
        <dbReference type="ARBA" id="ARBA00049348"/>
    </source>
</evidence>
<comment type="subcellular location">
    <subcellularLocation>
        <location evidence="8">Cytoplasm</location>
    </subcellularLocation>
</comment>
<dbReference type="InterPro" id="IPR008332">
    <property type="entry name" value="MethylG_MeTrfase_N"/>
</dbReference>
<evidence type="ECO:0000256" key="4">
    <source>
        <dbReference type="ARBA" id="ARBA00022679"/>
    </source>
</evidence>
<feature type="active site" description="Nucleophile; methyl group acceptor" evidence="8">
    <location>
        <position position="120"/>
    </location>
</feature>
<dbReference type="PANTHER" id="PTHR10815:SF5">
    <property type="entry name" value="METHYLATED-DNA--PROTEIN-CYSTEINE METHYLTRANSFERASE"/>
    <property type="match status" value="1"/>
</dbReference>
<dbReference type="GO" id="GO:0032259">
    <property type="term" value="P:methylation"/>
    <property type="evidence" value="ECO:0007669"/>
    <property type="project" value="UniProtKB-KW"/>
</dbReference>
<dbReference type="GO" id="GO:0003908">
    <property type="term" value="F:methylated-DNA-[protein]-cysteine S-methyltransferase activity"/>
    <property type="evidence" value="ECO:0007669"/>
    <property type="project" value="UniProtKB-EC"/>
</dbReference>
<keyword evidence="2 8" id="KW-0963">Cytoplasm</keyword>
<dbReference type="HAMAP" id="MF_00772">
    <property type="entry name" value="OGT"/>
    <property type="match status" value="1"/>
</dbReference>
<dbReference type="Pfam" id="PF02870">
    <property type="entry name" value="Methyltransf_1N"/>
    <property type="match status" value="1"/>
</dbReference>
<comment type="function">
    <text evidence="8">Involved in the cellular defense against the biological effects of O6-methylguanine (O6-MeG) and O4-methylthymine (O4-MeT) in DNA. Repairs the methylated nucleobase in DNA by stoichiometrically transferring the methyl group to a cysteine residue in the enzyme. This is a suicide reaction: the enzyme is irreversibly inactivated.</text>
</comment>
<dbReference type="SUPFAM" id="SSF46767">
    <property type="entry name" value="Methylated DNA-protein cysteine methyltransferase, C-terminal domain"/>
    <property type="match status" value="1"/>
</dbReference>
<dbReference type="Gene3D" id="3.30.160.70">
    <property type="entry name" value="Methylated DNA-protein cysteine methyltransferase domain"/>
    <property type="match status" value="1"/>
</dbReference>
<dbReference type="SUPFAM" id="SSF53155">
    <property type="entry name" value="Methylated DNA-protein cysteine methyltransferase domain"/>
    <property type="match status" value="1"/>
</dbReference>
<gene>
    <name evidence="11" type="ORF">ACJDT4_17435</name>
</gene>